<evidence type="ECO:0000313" key="1">
    <source>
        <dbReference type="EMBL" id="GFT78465.1"/>
    </source>
</evidence>
<comment type="caution">
    <text evidence="1">The sequence shown here is derived from an EMBL/GenBank/DDBJ whole genome shotgun (WGS) entry which is preliminary data.</text>
</comment>
<accession>A0A8X6PQ07</accession>
<dbReference type="EMBL" id="BMAW01071540">
    <property type="protein sequence ID" value="GFT78465.1"/>
    <property type="molecule type" value="Genomic_DNA"/>
</dbReference>
<sequence>MVAFDQKPSMVRLPPQYSLLNCSFVILLCCLYIESHASCTAKSVLKNDTTSIVPTDQLLITSSIVSFTLPSQILETFTAPKRATEKSFQFGYLLLGAALPQRDICK</sequence>
<dbReference type="AlphaFoldDB" id="A0A8X6PQ07"/>
<dbReference type="Proteomes" id="UP000887013">
    <property type="component" value="Unassembled WGS sequence"/>
</dbReference>
<proteinExistence type="predicted"/>
<reference evidence="1" key="1">
    <citation type="submission" date="2020-08" db="EMBL/GenBank/DDBJ databases">
        <title>Multicomponent nature underlies the extraordinary mechanical properties of spider dragline silk.</title>
        <authorList>
            <person name="Kono N."/>
            <person name="Nakamura H."/>
            <person name="Mori M."/>
            <person name="Yoshida Y."/>
            <person name="Ohtoshi R."/>
            <person name="Malay A.D."/>
            <person name="Moran D.A.P."/>
            <person name="Tomita M."/>
            <person name="Numata K."/>
            <person name="Arakawa K."/>
        </authorList>
    </citation>
    <scope>NUCLEOTIDE SEQUENCE</scope>
</reference>
<gene>
    <name evidence="1" type="ORF">NPIL_80321</name>
</gene>
<evidence type="ECO:0000313" key="2">
    <source>
        <dbReference type="Proteomes" id="UP000887013"/>
    </source>
</evidence>
<protein>
    <submittedName>
        <fullName evidence="1">Uncharacterized protein</fullName>
    </submittedName>
</protein>
<organism evidence="1 2">
    <name type="scientific">Nephila pilipes</name>
    <name type="common">Giant wood spider</name>
    <name type="synonym">Nephila maculata</name>
    <dbReference type="NCBI Taxonomy" id="299642"/>
    <lineage>
        <taxon>Eukaryota</taxon>
        <taxon>Metazoa</taxon>
        <taxon>Ecdysozoa</taxon>
        <taxon>Arthropoda</taxon>
        <taxon>Chelicerata</taxon>
        <taxon>Arachnida</taxon>
        <taxon>Araneae</taxon>
        <taxon>Araneomorphae</taxon>
        <taxon>Entelegynae</taxon>
        <taxon>Araneoidea</taxon>
        <taxon>Nephilidae</taxon>
        <taxon>Nephila</taxon>
    </lineage>
</organism>
<keyword evidence="2" id="KW-1185">Reference proteome</keyword>
<name>A0A8X6PQ07_NEPPI</name>